<name>A0ABT9B3R1_9ACTN</name>
<comment type="caution">
    <text evidence="1">The sequence shown here is derived from an EMBL/GenBank/DDBJ whole genome shotgun (WGS) entry which is preliminary data.</text>
</comment>
<dbReference type="RefSeq" id="WP_305028759.1">
    <property type="nucleotide sequence ID" value="NZ_JAUQTA010000002.1"/>
</dbReference>
<evidence type="ECO:0000313" key="2">
    <source>
        <dbReference type="Proteomes" id="UP001233314"/>
    </source>
</evidence>
<dbReference type="EMBL" id="JAUQTA010000002">
    <property type="protein sequence ID" value="MDO7869362.1"/>
    <property type="molecule type" value="Genomic_DNA"/>
</dbReference>
<keyword evidence="2" id="KW-1185">Reference proteome</keyword>
<dbReference type="Proteomes" id="UP001233314">
    <property type="component" value="Unassembled WGS sequence"/>
</dbReference>
<sequence length="93" mass="9757">MEKALTAAAHGPMGGDLVWEAKGDKVVVGVDRDFVTSVLAGSGLARSATYTKVLPGVKDASGVLFVDFDAGGWLARVVGKHDRAAAERSMRWV</sequence>
<accession>A0ABT9B3R1</accession>
<organism evidence="1 2">
    <name type="scientific">Nocardioides jiangxiensis</name>
    <dbReference type="NCBI Taxonomy" id="3064524"/>
    <lineage>
        <taxon>Bacteria</taxon>
        <taxon>Bacillati</taxon>
        <taxon>Actinomycetota</taxon>
        <taxon>Actinomycetes</taxon>
        <taxon>Propionibacteriales</taxon>
        <taxon>Nocardioidaceae</taxon>
        <taxon>Nocardioides</taxon>
    </lineage>
</organism>
<protein>
    <submittedName>
        <fullName evidence="1">Uncharacterized protein</fullName>
    </submittedName>
</protein>
<gene>
    <name evidence="1" type="ORF">Q5722_13400</name>
</gene>
<proteinExistence type="predicted"/>
<reference evidence="1 2" key="1">
    <citation type="submission" date="2023-07" db="EMBL/GenBank/DDBJ databases">
        <title>Nocardioides sp. nov WY-20 isolated from soil.</title>
        <authorList>
            <person name="Liu B."/>
            <person name="Wan Y."/>
        </authorList>
    </citation>
    <scope>NUCLEOTIDE SEQUENCE [LARGE SCALE GENOMIC DNA]</scope>
    <source>
        <strain evidence="1 2">WY-20</strain>
    </source>
</reference>
<evidence type="ECO:0000313" key="1">
    <source>
        <dbReference type="EMBL" id="MDO7869362.1"/>
    </source>
</evidence>